<dbReference type="Pfam" id="PF00196">
    <property type="entry name" value="GerE"/>
    <property type="match status" value="1"/>
</dbReference>
<keyword evidence="2 6" id="KW-0238">DNA-binding</keyword>
<dbReference type="GO" id="GO:0003677">
    <property type="term" value="F:DNA binding"/>
    <property type="evidence" value="ECO:0007669"/>
    <property type="project" value="UniProtKB-KW"/>
</dbReference>
<dbReference type="InterPro" id="IPR058245">
    <property type="entry name" value="NreC/VraR/RcsB-like_REC"/>
</dbReference>
<dbReference type="Pfam" id="PF00072">
    <property type="entry name" value="Response_reg"/>
    <property type="match status" value="1"/>
</dbReference>
<accession>A0ABN6HF16</accession>
<reference evidence="6 7" key="1">
    <citation type="submission" date="2021-06" db="EMBL/GenBank/DDBJ databases">
        <title>Complete genome of Haloferula helveola possessing various polysaccharide degrading enzymes.</title>
        <authorList>
            <person name="Takami H."/>
            <person name="Huang C."/>
            <person name="Hamasaki K."/>
        </authorList>
    </citation>
    <scope>NUCLEOTIDE SEQUENCE [LARGE SCALE GENOMIC DNA]</scope>
    <source>
        <strain evidence="6 7">CN-1</strain>
    </source>
</reference>
<evidence type="ECO:0000313" key="6">
    <source>
        <dbReference type="EMBL" id="BCX49625.1"/>
    </source>
</evidence>
<dbReference type="InterPro" id="IPR000792">
    <property type="entry name" value="Tscrpt_reg_LuxR_C"/>
</dbReference>
<dbReference type="Gene3D" id="3.40.50.2300">
    <property type="match status" value="1"/>
</dbReference>
<keyword evidence="7" id="KW-1185">Reference proteome</keyword>
<keyword evidence="1 3" id="KW-0597">Phosphoprotein</keyword>
<gene>
    <name evidence="6" type="ORF">HAHE_35330</name>
</gene>
<dbReference type="PANTHER" id="PTHR43214">
    <property type="entry name" value="TWO-COMPONENT RESPONSE REGULATOR"/>
    <property type="match status" value="1"/>
</dbReference>
<dbReference type="PRINTS" id="PR00038">
    <property type="entry name" value="HTHLUXR"/>
</dbReference>
<dbReference type="InterPro" id="IPR039420">
    <property type="entry name" value="WalR-like"/>
</dbReference>
<dbReference type="SUPFAM" id="SSF52172">
    <property type="entry name" value="CheY-like"/>
    <property type="match status" value="1"/>
</dbReference>
<protein>
    <submittedName>
        <fullName evidence="6">DNA-binding response regulator</fullName>
    </submittedName>
</protein>
<name>A0ABN6HF16_9BACT</name>
<dbReference type="CDD" id="cd06170">
    <property type="entry name" value="LuxR_C_like"/>
    <property type="match status" value="1"/>
</dbReference>
<dbReference type="InterPro" id="IPR016032">
    <property type="entry name" value="Sig_transdc_resp-reg_C-effctor"/>
</dbReference>
<dbReference type="SUPFAM" id="SSF46894">
    <property type="entry name" value="C-terminal effector domain of the bipartite response regulators"/>
    <property type="match status" value="1"/>
</dbReference>
<evidence type="ECO:0000256" key="2">
    <source>
        <dbReference type="ARBA" id="ARBA00023125"/>
    </source>
</evidence>
<dbReference type="Proteomes" id="UP001374893">
    <property type="component" value="Chromosome"/>
</dbReference>
<evidence type="ECO:0000259" key="4">
    <source>
        <dbReference type="PROSITE" id="PS50043"/>
    </source>
</evidence>
<feature type="domain" description="Response regulatory" evidence="5">
    <location>
        <begin position="1"/>
        <end position="119"/>
    </location>
</feature>
<dbReference type="EMBL" id="AP024702">
    <property type="protein sequence ID" value="BCX49625.1"/>
    <property type="molecule type" value="Genomic_DNA"/>
</dbReference>
<dbReference type="InterPro" id="IPR011006">
    <property type="entry name" value="CheY-like_superfamily"/>
</dbReference>
<feature type="modified residue" description="4-aspartylphosphate" evidence="3">
    <location>
        <position position="54"/>
    </location>
</feature>
<organism evidence="6 7">
    <name type="scientific">Haloferula helveola</name>
    <dbReference type="NCBI Taxonomy" id="490095"/>
    <lineage>
        <taxon>Bacteria</taxon>
        <taxon>Pseudomonadati</taxon>
        <taxon>Verrucomicrobiota</taxon>
        <taxon>Verrucomicrobiia</taxon>
        <taxon>Verrucomicrobiales</taxon>
        <taxon>Verrucomicrobiaceae</taxon>
        <taxon>Haloferula</taxon>
    </lineage>
</organism>
<evidence type="ECO:0000256" key="1">
    <source>
        <dbReference type="ARBA" id="ARBA00022553"/>
    </source>
</evidence>
<evidence type="ECO:0000313" key="7">
    <source>
        <dbReference type="Proteomes" id="UP001374893"/>
    </source>
</evidence>
<dbReference type="SMART" id="SM00421">
    <property type="entry name" value="HTH_LUXR"/>
    <property type="match status" value="1"/>
</dbReference>
<dbReference type="PROSITE" id="PS50110">
    <property type="entry name" value="RESPONSE_REGULATORY"/>
    <property type="match status" value="1"/>
</dbReference>
<evidence type="ECO:0000259" key="5">
    <source>
        <dbReference type="PROSITE" id="PS50110"/>
    </source>
</evidence>
<evidence type="ECO:0000256" key="3">
    <source>
        <dbReference type="PROSITE-ProRule" id="PRU00169"/>
    </source>
</evidence>
<proteinExistence type="predicted"/>
<dbReference type="SMART" id="SM00448">
    <property type="entry name" value="REC"/>
    <property type="match status" value="1"/>
</dbReference>
<feature type="domain" description="HTH luxR-type" evidence="4">
    <location>
        <begin position="143"/>
        <end position="208"/>
    </location>
</feature>
<dbReference type="PANTHER" id="PTHR43214:SF43">
    <property type="entry name" value="TWO-COMPONENT RESPONSE REGULATOR"/>
    <property type="match status" value="1"/>
</dbReference>
<dbReference type="CDD" id="cd17535">
    <property type="entry name" value="REC_NarL-like"/>
    <property type="match status" value="1"/>
</dbReference>
<sequence length="214" mass="23436">MLVEDNPEYREVIRLALARDEDIGGIREFGTAEIALRSLRDPTSEPQPDVLLLDLRLPGLSGLEALPTFVELLPAAKIIVLTQSDREADVLKAIADGASGYLLKSSTVTQIREGIRTVLDGGASLDPRVASFLLKSLKDRLPKAEPETQLSERELQILTLLGEGLVKKEISDRLGISYPTVDSHVRHIYEKLKVRNAPSAVNVAHRLGIFPTGD</sequence>
<dbReference type="PROSITE" id="PS50043">
    <property type="entry name" value="HTH_LUXR_2"/>
    <property type="match status" value="1"/>
</dbReference>
<dbReference type="InterPro" id="IPR001789">
    <property type="entry name" value="Sig_transdc_resp-reg_receiver"/>
</dbReference>